<comment type="caution">
    <text evidence="3">The sequence shown here is derived from an EMBL/GenBank/DDBJ whole genome shotgun (WGS) entry which is preliminary data.</text>
</comment>
<evidence type="ECO:0000259" key="2">
    <source>
        <dbReference type="Pfam" id="PF26607"/>
    </source>
</evidence>
<dbReference type="Gene3D" id="2.120.10.70">
    <property type="entry name" value="Fucose-specific lectin"/>
    <property type="match status" value="1"/>
</dbReference>
<keyword evidence="4" id="KW-1185">Reference proteome</keyword>
<dbReference type="Pfam" id="PF26607">
    <property type="entry name" value="DUF8189"/>
    <property type="match status" value="1"/>
</dbReference>
<evidence type="ECO:0000259" key="1">
    <source>
        <dbReference type="Pfam" id="PF20254"/>
    </source>
</evidence>
<dbReference type="SUPFAM" id="SSF89372">
    <property type="entry name" value="Fucose-specific lectin"/>
    <property type="match status" value="2"/>
</dbReference>
<proteinExistence type="predicted"/>
<dbReference type="InterPro" id="IPR046540">
    <property type="entry name" value="DMFA2_C"/>
</dbReference>
<dbReference type="Proteomes" id="UP001430149">
    <property type="component" value="Unassembled WGS sequence"/>
</dbReference>
<evidence type="ECO:0000313" key="3">
    <source>
        <dbReference type="EMBL" id="MBM7127482.1"/>
    </source>
</evidence>
<name>A0ABS2K9M9_9GAMM</name>
<feature type="domain" description="PLL-like beta propeller" evidence="2">
    <location>
        <begin position="618"/>
        <end position="782"/>
    </location>
</feature>
<reference evidence="3" key="1">
    <citation type="submission" date="2020-10" db="EMBL/GenBank/DDBJ databases">
        <title>Phylogeny of dyella-like bacteria.</title>
        <authorList>
            <person name="Fu J."/>
        </authorList>
    </citation>
    <scope>NUCLEOTIDE SEQUENCE</scope>
    <source>
        <strain evidence="3">DHOC52</strain>
    </source>
</reference>
<accession>A0ABS2K9M9</accession>
<gene>
    <name evidence="3" type="ORF">ISP19_19060</name>
</gene>
<protein>
    <submittedName>
        <fullName evidence="3">Uncharacterized protein</fullName>
    </submittedName>
</protein>
<dbReference type="InterPro" id="IPR058502">
    <property type="entry name" value="PLL-like_beta-prop"/>
</dbReference>
<dbReference type="Pfam" id="PF20254">
    <property type="entry name" value="DMFA2_C"/>
    <property type="match status" value="1"/>
</dbReference>
<organism evidence="3 4">
    <name type="scientific">Dyella flava</name>
    <dbReference type="NCBI Taxonomy" id="1920170"/>
    <lineage>
        <taxon>Bacteria</taxon>
        <taxon>Pseudomonadati</taxon>
        <taxon>Pseudomonadota</taxon>
        <taxon>Gammaproteobacteria</taxon>
        <taxon>Lysobacterales</taxon>
        <taxon>Rhodanobacteraceae</taxon>
        <taxon>Dyella</taxon>
    </lineage>
</organism>
<dbReference type="RefSeq" id="WP_204684009.1">
    <property type="nucleotide sequence ID" value="NZ_BSNR01000014.1"/>
</dbReference>
<dbReference type="EMBL" id="JADIKE010000039">
    <property type="protein sequence ID" value="MBM7127482.1"/>
    <property type="molecule type" value="Genomic_DNA"/>
</dbReference>
<feature type="domain" description="N,N-dimethylformamidase beta subunit-like C-terminal" evidence="1">
    <location>
        <begin position="72"/>
        <end position="467"/>
    </location>
</feature>
<sequence>MADSGVSGVAVENALPGTSDWKLGALVNGIQYLRSDDESNQIAGYASYTSVLPGGSLDLHISVNASSSDYLIEVFRLGYYQGLGARLIQTISKSDGVRQIRDDHSNLVVDKTSGCVQCGWKVSHTLQISSDWPSGIYLARLTSADRYQCHIVFCVRSAGQASALLYVQPTLTYQAYNGYPFVSSSSFPYPRVGRSLYPVSSISCASTPNPISGGPAAVTVSYDRPYTMCESYVGNVGNGVSFDAYTYEPFFIRWAEQNGYQLDYVTDLDVDALGISLLQQYRGVVFPGHFEYFTKNIRDSLEKAKNQSVHLAFLGANPAYYQVRLESSPNVAGKSVVCYKGATGDPQANTLFGSTLYSSIGRNDCLLAGVSHAICGAGNQILPVQVAGADHWVWDGAGVLNGTLLPGLLGYEVDVQNLRPFSRTGTYTLLSQSSYLGWQSNSSIYQTDGGAWVFAAGTMSWTWGLSESITFDGKPLTFFGNPVPEGTNSAAIQQATANLLNRFLADTSDHSQRSDVAFMLADQSIWVREFNNGAWSEPLALNGATVSRPGISSRTNGDADVFALSELGVLWVKSRRNANWDSWQALTGDNSAIGSPAVSTAPGGGVEVYVLNQVGNYWKRSYMDSAWGAWELIGENFLSSPTVVNCGDINEVFGVGKKGDLQTTTVVNGVSALGWTSLGGKVGVGGCGAATNSFGELLAAVVGMTGALWIRERSPSTGIWGGWINLGGELATTPVVLGTGLGRFDIVVKWRDGSVATISRINGQWTEWVNQGGSISDDPYAVVAGEAIVVHGLGTGAGAPLLSLTIPVAASTPLSHGVWTRVT</sequence>
<evidence type="ECO:0000313" key="4">
    <source>
        <dbReference type="Proteomes" id="UP001430149"/>
    </source>
</evidence>